<keyword evidence="9 10" id="KW-0472">Membrane</keyword>
<evidence type="ECO:0000256" key="2">
    <source>
        <dbReference type="ARBA" id="ARBA00006024"/>
    </source>
</evidence>
<dbReference type="SUPFAM" id="SSF56784">
    <property type="entry name" value="HAD-like"/>
    <property type="match status" value="1"/>
</dbReference>
<dbReference type="InterPro" id="IPR023299">
    <property type="entry name" value="ATPase_P-typ_cyto_dom_N"/>
</dbReference>
<dbReference type="InterPro" id="IPR023298">
    <property type="entry name" value="ATPase_P-typ_TM_dom_sf"/>
</dbReference>
<dbReference type="InterPro" id="IPR008250">
    <property type="entry name" value="ATPase_P-typ_transduc_dom_A_sf"/>
</dbReference>
<keyword evidence="5 10" id="KW-0547">Nucleotide-binding</keyword>
<dbReference type="Gene3D" id="3.30.70.100">
    <property type="match status" value="1"/>
</dbReference>
<evidence type="ECO:0000259" key="11">
    <source>
        <dbReference type="PROSITE" id="PS50846"/>
    </source>
</evidence>
<dbReference type="GO" id="GO:0055070">
    <property type="term" value="P:copper ion homeostasis"/>
    <property type="evidence" value="ECO:0007669"/>
    <property type="project" value="TreeGrafter"/>
</dbReference>
<feature type="transmembrane region" description="Helical" evidence="10">
    <location>
        <begin position="896"/>
        <end position="915"/>
    </location>
</feature>
<dbReference type="FunFam" id="3.30.70.100:FF:000001">
    <property type="entry name" value="ATPase copper transporting beta"/>
    <property type="match status" value="1"/>
</dbReference>
<reference evidence="12" key="1">
    <citation type="submission" date="2021-03" db="EMBL/GenBank/DDBJ databases">
        <authorList>
            <person name="Tagirdzhanova G."/>
        </authorList>
    </citation>
    <scope>NUCLEOTIDE SEQUENCE</scope>
</reference>
<dbReference type="Proteomes" id="UP000664169">
    <property type="component" value="Unassembled WGS sequence"/>
</dbReference>
<dbReference type="InterPro" id="IPR023214">
    <property type="entry name" value="HAD_sf"/>
</dbReference>
<dbReference type="NCBIfam" id="TIGR01525">
    <property type="entry name" value="ATPase-IB_hvy"/>
    <property type="match status" value="1"/>
</dbReference>
<dbReference type="SFLD" id="SFLDS00003">
    <property type="entry name" value="Haloacid_Dehalogenase"/>
    <property type="match status" value="1"/>
</dbReference>
<feature type="transmembrane region" description="Helical" evidence="10">
    <location>
        <begin position="241"/>
        <end position="263"/>
    </location>
</feature>
<feature type="transmembrane region" description="Helical" evidence="10">
    <location>
        <begin position="195"/>
        <end position="221"/>
    </location>
</feature>
<accession>A0A8H3FMV8</accession>
<evidence type="ECO:0000256" key="7">
    <source>
        <dbReference type="ARBA" id="ARBA00022967"/>
    </source>
</evidence>
<dbReference type="Gene3D" id="3.40.50.1000">
    <property type="entry name" value="HAD superfamily/HAD-like"/>
    <property type="match status" value="1"/>
</dbReference>
<dbReference type="GO" id="GO:0005507">
    <property type="term" value="F:copper ion binding"/>
    <property type="evidence" value="ECO:0007669"/>
    <property type="project" value="TreeGrafter"/>
</dbReference>
<dbReference type="InterPro" id="IPR036163">
    <property type="entry name" value="HMA_dom_sf"/>
</dbReference>
<dbReference type="InterPro" id="IPR006121">
    <property type="entry name" value="HMA_dom"/>
</dbReference>
<dbReference type="PROSITE" id="PS00154">
    <property type="entry name" value="ATPASE_E1_E2"/>
    <property type="match status" value="1"/>
</dbReference>
<feature type="domain" description="HMA" evidence="11">
    <location>
        <begin position="11"/>
        <end position="78"/>
    </location>
</feature>
<dbReference type="InterPro" id="IPR018303">
    <property type="entry name" value="ATPase_P-typ_P_site"/>
</dbReference>
<dbReference type="GO" id="GO:0043682">
    <property type="term" value="F:P-type divalent copper transporter activity"/>
    <property type="evidence" value="ECO:0007669"/>
    <property type="project" value="TreeGrafter"/>
</dbReference>
<dbReference type="AlphaFoldDB" id="A0A8H3FMV8"/>
<keyword evidence="3 10" id="KW-0812">Transmembrane</keyword>
<dbReference type="SFLD" id="SFLDG00002">
    <property type="entry name" value="C1.7:_P-type_atpase_like"/>
    <property type="match status" value="1"/>
</dbReference>
<dbReference type="InterPro" id="IPR059000">
    <property type="entry name" value="ATPase_P-type_domA"/>
</dbReference>
<evidence type="ECO:0000256" key="6">
    <source>
        <dbReference type="ARBA" id="ARBA00022840"/>
    </source>
</evidence>
<comment type="caution">
    <text evidence="12">The sequence shown here is derived from an EMBL/GenBank/DDBJ whole genome shotgun (WGS) entry which is preliminary data.</text>
</comment>
<dbReference type="NCBIfam" id="TIGR01494">
    <property type="entry name" value="ATPase_P-type"/>
    <property type="match status" value="1"/>
</dbReference>
<evidence type="ECO:0000256" key="8">
    <source>
        <dbReference type="ARBA" id="ARBA00022989"/>
    </source>
</evidence>
<dbReference type="SUPFAM" id="SSF81665">
    <property type="entry name" value="Calcium ATPase, transmembrane domain M"/>
    <property type="match status" value="1"/>
</dbReference>
<evidence type="ECO:0000256" key="5">
    <source>
        <dbReference type="ARBA" id="ARBA00022741"/>
    </source>
</evidence>
<proteinExistence type="inferred from homology"/>
<dbReference type="GO" id="GO:0016887">
    <property type="term" value="F:ATP hydrolysis activity"/>
    <property type="evidence" value="ECO:0007669"/>
    <property type="project" value="InterPro"/>
</dbReference>
<dbReference type="InterPro" id="IPR036412">
    <property type="entry name" value="HAD-like_sf"/>
</dbReference>
<comment type="subcellular location">
    <subcellularLocation>
        <location evidence="1">Membrane</location>
        <topology evidence="1">Multi-pass membrane protein</topology>
    </subcellularLocation>
</comment>
<evidence type="ECO:0000313" key="13">
    <source>
        <dbReference type="Proteomes" id="UP000664169"/>
    </source>
</evidence>
<protein>
    <recommendedName>
        <fullName evidence="11">HMA domain-containing protein</fullName>
    </recommendedName>
</protein>
<dbReference type="GO" id="GO:0016020">
    <property type="term" value="C:membrane"/>
    <property type="evidence" value="ECO:0007669"/>
    <property type="project" value="UniProtKB-SubCell"/>
</dbReference>
<dbReference type="EMBL" id="CAJPDQ010000025">
    <property type="protein sequence ID" value="CAF9926279.1"/>
    <property type="molecule type" value="Genomic_DNA"/>
</dbReference>
<dbReference type="PRINTS" id="PR00119">
    <property type="entry name" value="CATATPASE"/>
</dbReference>
<dbReference type="OrthoDB" id="432719at2759"/>
<dbReference type="Pfam" id="PF00122">
    <property type="entry name" value="E1-E2_ATPase"/>
    <property type="match status" value="1"/>
</dbReference>
<feature type="transmembrane region" description="Helical" evidence="10">
    <location>
        <begin position="927"/>
        <end position="947"/>
    </location>
</feature>
<dbReference type="GO" id="GO:0005524">
    <property type="term" value="F:ATP binding"/>
    <property type="evidence" value="ECO:0007669"/>
    <property type="project" value="UniProtKB-UniRule"/>
</dbReference>
<dbReference type="InterPro" id="IPR027256">
    <property type="entry name" value="P-typ_ATPase_IB"/>
</dbReference>
<dbReference type="SUPFAM" id="SSF55008">
    <property type="entry name" value="HMA, heavy metal-associated domain"/>
    <property type="match status" value="1"/>
</dbReference>
<sequence>MEDVPPSLQLAVATLSIGGMTCSSCSNAIQDGLEKLPTVKSSSISALTNIGKVVFDQTRSTSISEIIQVIEDKGYDCSIQDIESVDTTKSPKLDAASGKRTVQLSVDGMVCESCPSLITNSLTQHFADSLEIKHPFDLRNPILSILYHPEAPTLTIRSIITHIQSLGPLFIAQPYYPPSIEETSRTIQRREHIAILWRLLVAGLVAIPTFYFGIVCMSILPQDNTMREWVESPLWTGNTSRAQWILFFLATPVYFFSASNFHFKAGKELFSLWRSKSTAPILQRFYRFGSMNLLISAGTTVAYFASVALLIVSAVTSSSSNINSTYFDSVVFLTFFILIGRSLESLSKAKAGDAVSMLGRLCPETAFLVVLRGDLDKSNKSSSPVREISTDLLEIGDEVMVPHGSTPPADGYLTWGDSKFDESSLTGESRAIQKKIGDKVFLGTINVGNSIKMSITDIGGSSMLDQIVNVVREGQTKRAPIERIAATITAYFVPIITLLAIITFFVWFGLGQSGILDPRYLDGNDGGWAFWSLEFAIAVFVVACPCGIGLAAPTALYVGTGMAAKAGILVRGGGEAFQDANHLDAIVFDKTGTLTEGNDLEVTDYEMMETGVNVPEAVFWNIARILEENSSHPIAQAIAKTSVKHGEADIEAIDTTEIPGQGMRGTFVISESGEPREFEAVLGSEFFLTSLNPSLLSRSAFVPRLLSTWKTDCKSVAILAIRRKYQDSQWHIAMLFALSDPVRPSAASAIAALQARGIKTYMLSGDNPETARAVALAVGIPVANVFASALPLDKAAQINKLKEDLAHPRHRTGWSSPGSAAAATTIPPKPAKIVFVGDGINDAPALLASTVSISLSSGSPIALTSSSFILLTPSLESIITLLDLSQKVFRRIKWNFAWALVYNVILIPVAAGVLFKTKPDGFILGPVWASAAMALSSLSVILASLAMRWGF</sequence>
<dbReference type="SUPFAM" id="SSF81653">
    <property type="entry name" value="Calcium ATPase, transduction domain A"/>
    <property type="match status" value="1"/>
</dbReference>
<evidence type="ECO:0000313" key="12">
    <source>
        <dbReference type="EMBL" id="CAF9926279.1"/>
    </source>
</evidence>
<feature type="transmembrane region" description="Helical" evidence="10">
    <location>
        <begin position="293"/>
        <end position="316"/>
    </location>
</feature>
<dbReference type="Gene3D" id="3.40.1110.10">
    <property type="entry name" value="Calcium-transporting ATPase, cytoplasmic domain N"/>
    <property type="match status" value="1"/>
</dbReference>
<keyword evidence="6 10" id="KW-0067">ATP-binding</keyword>
<keyword evidence="13" id="KW-1185">Reference proteome</keyword>
<dbReference type="Pfam" id="PF00403">
    <property type="entry name" value="HMA"/>
    <property type="match status" value="1"/>
</dbReference>
<name>A0A8H3FMV8_9LECA</name>
<evidence type="ECO:0000256" key="1">
    <source>
        <dbReference type="ARBA" id="ARBA00004141"/>
    </source>
</evidence>
<organism evidence="12 13">
    <name type="scientific">Gomphillus americanus</name>
    <dbReference type="NCBI Taxonomy" id="1940652"/>
    <lineage>
        <taxon>Eukaryota</taxon>
        <taxon>Fungi</taxon>
        <taxon>Dikarya</taxon>
        <taxon>Ascomycota</taxon>
        <taxon>Pezizomycotina</taxon>
        <taxon>Lecanoromycetes</taxon>
        <taxon>OSLEUM clade</taxon>
        <taxon>Ostropomycetidae</taxon>
        <taxon>Ostropales</taxon>
        <taxon>Graphidaceae</taxon>
        <taxon>Gomphilloideae</taxon>
        <taxon>Gomphillus</taxon>
    </lineage>
</organism>
<comment type="similarity">
    <text evidence="2 10">Belongs to the cation transport ATPase (P-type) (TC 3.A.3) family. Type IB subfamily.</text>
</comment>
<feature type="transmembrane region" description="Helical" evidence="10">
    <location>
        <begin position="528"/>
        <end position="552"/>
    </location>
</feature>
<dbReference type="SUPFAM" id="SSF81660">
    <property type="entry name" value="Metal cation-transporting ATPase, ATP-binding domain N"/>
    <property type="match status" value="1"/>
</dbReference>
<keyword evidence="7" id="KW-1278">Translocase</keyword>
<evidence type="ECO:0000256" key="3">
    <source>
        <dbReference type="ARBA" id="ARBA00022692"/>
    </source>
</evidence>
<keyword evidence="4 10" id="KW-0479">Metal-binding</keyword>
<dbReference type="PANTHER" id="PTHR43520">
    <property type="entry name" value="ATP7, ISOFORM B"/>
    <property type="match status" value="1"/>
</dbReference>
<gene>
    <name evidence="12" type="ORF">GOMPHAMPRED_004095</name>
</gene>
<dbReference type="FunFam" id="2.70.150.10:FF:000068">
    <property type="entry name" value="Copper resistance-associated P-type ATPase"/>
    <property type="match status" value="1"/>
</dbReference>
<dbReference type="Gene3D" id="2.70.150.10">
    <property type="entry name" value="Calcium-transporting ATPase, cytoplasmic transduction domain A"/>
    <property type="match status" value="1"/>
</dbReference>
<feature type="transmembrane region" description="Helical" evidence="10">
    <location>
        <begin position="322"/>
        <end position="340"/>
    </location>
</feature>
<evidence type="ECO:0000256" key="10">
    <source>
        <dbReference type="RuleBase" id="RU362081"/>
    </source>
</evidence>
<dbReference type="PANTHER" id="PTHR43520:SF32">
    <property type="entry name" value="COPPER RESISTANCE P-TYPE ATPASE (EUROFUNG)"/>
    <property type="match status" value="1"/>
</dbReference>
<dbReference type="InterPro" id="IPR001757">
    <property type="entry name" value="P_typ_ATPase"/>
</dbReference>
<dbReference type="InterPro" id="IPR044492">
    <property type="entry name" value="P_typ_ATPase_HD_dom"/>
</dbReference>
<keyword evidence="8 10" id="KW-1133">Transmembrane helix</keyword>
<dbReference type="Pfam" id="PF00702">
    <property type="entry name" value="Hydrolase"/>
    <property type="match status" value="1"/>
</dbReference>
<feature type="transmembrane region" description="Helical" evidence="10">
    <location>
        <begin position="484"/>
        <end position="508"/>
    </location>
</feature>
<dbReference type="PROSITE" id="PS50846">
    <property type="entry name" value="HMA_2"/>
    <property type="match status" value="1"/>
</dbReference>
<evidence type="ECO:0000256" key="4">
    <source>
        <dbReference type="ARBA" id="ARBA00022723"/>
    </source>
</evidence>
<dbReference type="SFLD" id="SFLDF00027">
    <property type="entry name" value="p-type_atpase"/>
    <property type="match status" value="1"/>
</dbReference>
<dbReference type="CDD" id="cd00371">
    <property type="entry name" value="HMA"/>
    <property type="match status" value="1"/>
</dbReference>
<evidence type="ECO:0000256" key="9">
    <source>
        <dbReference type="ARBA" id="ARBA00023136"/>
    </source>
</evidence>